<comment type="caution">
    <text evidence="5">The sequence shown here is derived from an EMBL/GenBank/DDBJ whole genome shotgun (WGS) entry which is preliminary data.</text>
</comment>
<name>A0A3P1BP21_9BACT</name>
<evidence type="ECO:0000259" key="4">
    <source>
        <dbReference type="PROSITE" id="PS01124"/>
    </source>
</evidence>
<evidence type="ECO:0000256" key="1">
    <source>
        <dbReference type="ARBA" id="ARBA00023015"/>
    </source>
</evidence>
<evidence type="ECO:0000256" key="2">
    <source>
        <dbReference type="ARBA" id="ARBA00023125"/>
    </source>
</evidence>
<accession>A0A3P1BP21</accession>
<dbReference type="PANTHER" id="PTHR43280:SF32">
    <property type="entry name" value="TRANSCRIPTIONAL REGULATORY PROTEIN"/>
    <property type="match status" value="1"/>
</dbReference>
<dbReference type="OrthoDB" id="643086at2"/>
<dbReference type="PANTHER" id="PTHR43280">
    <property type="entry name" value="ARAC-FAMILY TRANSCRIPTIONAL REGULATOR"/>
    <property type="match status" value="1"/>
</dbReference>
<feature type="domain" description="HTH araC/xylS-type" evidence="4">
    <location>
        <begin position="192"/>
        <end position="293"/>
    </location>
</feature>
<dbReference type="InterPro" id="IPR009057">
    <property type="entry name" value="Homeodomain-like_sf"/>
</dbReference>
<evidence type="ECO:0000313" key="6">
    <source>
        <dbReference type="Proteomes" id="UP000271925"/>
    </source>
</evidence>
<protein>
    <submittedName>
        <fullName evidence="5">AraC family transcriptional regulator</fullName>
    </submittedName>
</protein>
<dbReference type="Proteomes" id="UP000271925">
    <property type="component" value="Unassembled WGS sequence"/>
</dbReference>
<keyword evidence="1" id="KW-0805">Transcription regulation</keyword>
<dbReference type="Pfam" id="PF12833">
    <property type="entry name" value="HTH_18"/>
    <property type="match status" value="1"/>
</dbReference>
<dbReference type="Gene3D" id="1.10.10.60">
    <property type="entry name" value="Homeodomain-like"/>
    <property type="match status" value="1"/>
</dbReference>
<proteinExistence type="predicted"/>
<dbReference type="SMART" id="SM00342">
    <property type="entry name" value="HTH_ARAC"/>
    <property type="match status" value="1"/>
</dbReference>
<dbReference type="PROSITE" id="PS01124">
    <property type="entry name" value="HTH_ARAC_FAMILY_2"/>
    <property type="match status" value="1"/>
</dbReference>
<dbReference type="InterPro" id="IPR018060">
    <property type="entry name" value="HTH_AraC"/>
</dbReference>
<dbReference type="AlphaFoldDB" id="A0A3P1BP21"/>
<reference evidence="5 6" key="1">
    <citation type="submission" date="2018-11" db="EMBL/GenBank/DDBJ databases">
        <authorList>
            <person name="Zhou Z."/>
            <person name="Wang G."/>
        </authorList>
    </citation>
    <scope>NUCLEOTIDE SEQUENCE [LARGE SCALE GENOMIC DNA]</scope>
    <source>
        <strain evidence="5 6">KCTC52004</strain>
    </source>
</reference>
<keyword evidence="6" id="KW-1185">Reference proteome</keyword>
<dbReference type="GO" id="GO:0043565">
    <property type="term" value="F:sequence-specific DNA binding"/>
    <property type="evidence" value="ECO:0007669"/>
    <property type="project" value="InterPro"/>
</dbReference>
<sequence length="296" mass="34616">MTHFKTLSELHQFNGYPPPEHPLLSLLRCHQTCPTDSREYTGDFYMIGLKKMKSGMIRYGRTNYDSDSGSMYFIKPRQIAEMRNLELEEDGFAIYIHEDYLNGHPLHAEIKKYQYFEYEANEALHLSPKEEQIIWDLYRDIETEYNNNPDEYSKDIILGHIEAILRYAQRFYKRQFMNRTELSGRIISRFSETLRKYFESGQVTKKGLPTVTFMAAELNLSTSYPSDLLKQETGKTAIEHIHLFLISEAKHLLNNADATVAEIAYSLGFENPPYFSRLFKKEVGVSPNQYKKVSLN</sequence>
<dbReference type="EMBL" id="RQJO01000009">
    <property type="protein sequence ID" value="RRB02663.1"/>
    <property type="molecule type" value="Genomic_DNA"/>
</dbReference>
<gene>
    <name evidence="5" type="ORF">EHT25_19650</name>
</gene>
<dbReference type="InterPro" id="IPR020449">
    <property type="entry name" value="Tscrpt_reg_AraC-type_HTH"/>
</dbReference>
<evidence type="ECO:0000256" key="3">
    <source>
        <dbReference type="ARBA" id="ARBA00023163"/>
    </source>
</evidence>
<dbReference type="SUPFAM" id="SSF46689">
    <property type="entry name" value="Homeodomain-like"/>
    <property type="match status" value="1"/>
</dbReference>
<dbReference type="PRINTS" id="PR00032">
    <property type="entry name" value="HTHARAC"/>
</dbReference>
<keyword evidence="3" id="KW-0804">Transcription</keyword>
<dbReference type="RefSeq" id="WP_124876826.1">
    <property type="nucleotide sequence ID" value="NZ_RQJO01000009.1"/>
</dbReference>
<keyword evidence="2" id="KW-0238">DNA-binding</keyword>
<evidence type="ECO:0000313" key="5">
    <source>
        <dbReference type="EMBL" id="RRB02663.1"/>
    </source>
</evidence>
<dbReference type="GO" id="GO:0003700">
    <property type="term" value="F:DNA-binding transcription factor activity"/>
    <property type="evidence" value="ECO:0007669"/>
    <property type="project" value="InterPro"/>
</dbReference>
<organism evidence="5 6">
    <name type="scientific">Larkinella rosea</name>
    <dbReference type="NCBI Taxonomy" id="2025312"/>
    <lineage>
        <taxon>Bacteria</taxon>
        <taxon>Pseudomonadati</taxon>
        <taxon>Bacteroidota</taxon>
        <taxon>Cytophagia</taxon>
        <taxon>Cytophagales</taxon>
        <taxon>Spirosomataceae</taxon>
        <taxon>Larkinella</taxon>
    </lineage>
</organism>